<name>A0A195BD78_9HYME</name>
<dbReference type="InterPro" id="IPR043504">
    <property type="entry name" value="Peptidase_S1_PA_chymotrypsin"/>
</dbReference>
<accession>A0A195BD78</accession>
<evidence type="ECO:0000313" key="2">
    <source>
        <dbReference type="Proteomes" id="UP000078540"/>
    </source>
</evidence>
<dbReference type="Proteomes" id="UP000078540">
    <property type="component" value="Unassembled WGS sequence"/>
</dbReference>
<keyword evidence="2" id="KW-1185">Reference proteome</keyword>
<proteinExistence type="predicted"/>
<dbReference type="InterPro" id="IPR009003">
    <property type="entry name" value="Peptidase_S1_PA"/>
</dbReference>
<evidence type="ECO:0000313" key="1">
    <source>
        <dbReference type="EMBL" id="KYM82513.1"/>
    </source>
</evidence>
<organism evidence="1 2">
    <name type="scientific">Atta colombica</name>
    <dbReference type="NCBI Taxonomy" id="520822"/>
    <lineage>
        <taxon>Eukaryota</taxon>
        <taxon>Metazoa</taxon>
        <taxon>Ecdysozoa</taxon>
        <taxon>Arthropoda</taxon>
        <taxon>Hexapoda</taxon>
        <taxon>Insecta</taxon>
        <taxon>Pterygota</taxon>
        <taxon>Neoptera</taxon>
        <taxon>Endopterygota</taxon>
        <taxon>Hymenoptera</taxon>
        <taxon>Apocrita</taxon>
        <taxon>Aculeata</taxon>
        <taxon>Formicoidea</taxon>
        <taxon>Formicidae</taxon>
        <taxon>Myrmicinae</taxon>
        <taxon>Atta</taxon>
    </lineage>
</organism>
<reference evidence="1 2" key="1">
    <citation type="submission" date="2015-09" db="EMBL/GenBank/DDBJ databases">
        <title>Atta colombica WGS genome.</title>
        <authorList>
            <person name="Nygaard S."/>
            <person name="Hu H."/>
            <person name="Boomsma J."/>
            <person name="Zhang G."/>
        </authorList>
    </citation>
    <scope>NUCLEOTIDE SEQUENCE [LARGE SCALE GENOMIC DNA]</scope>
    <source>
        <strain evidence="1">Treedump-2</strain>
        <tissue evidence="1">Whole body</tissue>
    </source>
</reference>
<gene>
    <name evidence="1" type="ORF">ALC53_07003</name>
</gene>
<dbReference type="AlphaFoldDB" id="A0A195BD78"/>
<dbReference type="SUPFAM" id="SSF50494">
    <property type="entry name" value="Trypsin-like serine proteases"/>
    <property type="match status" value="1"/>
</dbReference>
<evidence type="ECO:0008006" key="3">
    <source>
        <dbReference type="Google" id="ProtNLM"/>
    </source>
</evidence>
<dbReference type="Gene3D" id="2.40.10.10">
    <property type="entry name" value="Trypsin-like serine proteases"/>
    <property type="match status" value="1"/>
</dbReference>
<protein>
    <recommendedName>
        <fullName evidence="3">Peptidase S1 domain-containing protein</fullName>
    </recommendedName>
</protein>
<sequence>DPLLENQNLQPISLPDLQILGDALDGEFSSSSFIEACKNGKYICDVAIIHKKYVITAAHCLKCFHFRFSSLNFSLEWINFMRIVVCFRTSWHQK</sequence>
<dbReference type="EMBL" id="KQ976511">
    <property type="protein sequence ID" value="KYM82513.1"/>
    <property type="molecule type" value="Genomic_DNA"/>
</dbReference>
<feature type="non-terminal residue" evidence="1">
    <location>
        <position position="1"/>
    </location>
</feature>